<dbReference type="RefSeq" id="WP_200127474.1">
    <property type="nucleotide sequence ID" value="NZ_CP054705.1"/>
</dbReference>
<feature type="transmembrane region" description="Helical" evidence="8">
    <location>
        <begin position="341"/>
        <end position="364"/>
    </location>
</feature>
<dbReference type="GO" id="GO:0022857">
    <property type="term" value="F:transmembrane transporter activity"/>
    <property type="evidence" value="ECO:0007669"/>
    <property type="project" value="InterPro"/>
</dbReference>
<evidence type="ECO:0000256" key="1">
    <source>
        <dbReference type="ARBA" id="ARBA00004651"/>
    </source>
</evidence>
<dbReference type="InterPro" id="IPR000060">
    <property type="entry name" value="BCCT_transptr"/>
</dbReference>
<dbReference type="GO" id="GO:0005886">
    <property type="term" value="C:plasma membrane"/>
    <property type="evidence" value="ECO:0007669"/>
    <property type="project" value="UniProtKB-SubCell"/>
</dbReference>
<keyword evidence="5 8" id="KW-0812">Transmembrane</keyword>
<dbReference type="AlphaFoldDB" id="A0A7T6Z1B6"/>
<feature type="transmembrane region" description="Helical" evidence="8">
    <location>
        <begin position="384"/>
        <end position="413"/>
    </location>
</feature>
<evidence type="ECO:0000256" key="6">
    <source>
        <dbReference type="ARBA" id="ARBA00022989"/>
    </source>
</evidence>
<feature type="transmembrane region" description="Helical" evidence="8">
    <location>
        <begin position="255"/>
        <end position="278"/>
    </location>
</feature>
<feature type="transmembrane region" description="Helical" evidence="8">
    <location>
        <begin position="311"/>
        <end position="329"/>
    </location>
</feature>
<feature type="transmembrane region" description="Helical" evidence="8">
    <location>
        <begin position="465"/>
        <end position="485"/>
    </location>
</feature>
<keyword evidence="4" id="KW-1003">Cell membrane</keyword>
<evidence type="ECO:0000256" key="2">
    <source>
        <dbReference type="ARBA" id="ARBA00005658"/>
    </source>
</evidence>
<evidence type="ECO:0000256" key="7">
    <source>
        <dbReference type="ARBA" id="ARBA00023136"/>
    </source>
</evidence>
<dbReference type="Proteomes" id="UP000595823">
    <property type="component" value="Chromosome"/>
</dbReference>
<proteinExistence type="inferred from homology"/>
<sequence>MMVTKNLVLKVSLALSFCFIIVGILFTDWLRVAADGLLNILITYFNWFYLLAGIIFLFLCLYMMFSKYGNIKLGNDSDTPEFSKSSWLSMLFASGMGVGLVFWSVAEPVSHYINPPYGEAESAEAANLSMQYVFFHWFFPWAIFGVMGLGLAYFQFRKRLPAAISSLFYPLLKERIYSGEGKTIDIFAIFITSIGLASTLGLSALQISGGLSFVWDLPNSVWIQIGIIVLATLLFLISALSGLGRGIKYLSNLNMILAGLAMLIVFSLGPSNILQVLVGSTGRFFNNIIEMSLGAEPFLNERSDWTNEWTVFYWAWWMTWAPFVGAFFARISKGRSIKEYIMGVLIVPTLISFVWFSVFGGSALNLLLNQGANSLIESTQADETYALFAFLELIPFGSFLTILVFALILFFFVTSADSGSYVLAMFSDSGNLTPPSRLKVIWGIMIAGSAIVFLLAGGLEAVQTISIVVASPFAILMLFICYSIVRSVKDEFGETPAQKKSIRKLSKKSNEKTFR</sequence>
<evidence type="ECO:0000256" key="8">
    <source>
        <dbReference type="SAM" id="Phobius"/>
    </source>
</evidence>
<keyword evidence="10" id="KW-1185">Reference proteome</keyword>
<feature type="transmembrane region" description="Helical" evidence="8">
    <location>
        <begin position="47"/>
        <end position="65"/>
    </location>
</feature>
<organism evidence="9 10">
    <name type="scientific">Salicibibacter cibarius</name>
    <dbReference type="NCBI Taxonomy" id="2743000"/>
    <lineage>
        <taxon>Bacteria</taxon>
        <taxon>Bacillati</taxon>
        <taxon>Bacillota</taxon>
        <taxon>Bacilli</taxon>
        <taxon>Bacillales</taxon>
        <taxon>Bacillaceae</taxon>
        <taxon>Salicibibacter</taxon>
    </lineage>
</organism>
<dbReference type="NCBIfam" id="TIGR00842">
    <property type="entry name" value="bcct"/>
    <property type="match status" value="1"/>
</dbReference>
<comment type="subcellular location">
    <subcellularLocation>
        <location evidence="1">Cell membrane</location>
        <topology evidence="1">Multi-pass membrane protein</topology>
    </subcellularLocation>
</comment>
<accession>A0A7T6Z1B6</accession>
<feature type="transmembrane region" description="Helical" evidence="8">
    <location>
        <begin position="134"/>
        <end position="154"/>
    </location>
</feature>
<feature type="transmembrane region" description="Helical" evidence="8">
    <location>
        <begin position="221"/>
        <end position="243"/>
    </location>
</feature>
<dbReference type="PANTHER" id="PTHR30047">
    <property type="entry name" value="HIGH-AFFINITY CHOLINE TRANSPORT PROTEIN-RELATED"/>
    <property type="match status" value="1"/>
</dbReference>
<protein>
    <submittedName>
        <fullName evidence="9">BCCT family transporter</fullName>
    </submittedName>
</protein>
<evidence type="ECO:0000256" key="4">
    <source>
        <dbReference type="ARBA" id="ARBA00022475"/>
    </source>
</evidence>
<name>A0A7T6Z1B6_9BACI</name>
<gene>
    <name evidence="9" type="ORF">HUG15_04750</name>
</gene>
<feature type="transmembrane region" description="Helical" evidence="8">
    <location>
        <begin position="7"/>
        <end position="27"/>
    </location>
</feature>
<evidence type="ECO:0000313" key="9">
    <source>
        <dbReference type="EMBL" id="QQK74978.1"/>
    </source>
</evidence>
<dbReference type="Pfam" id="PF02028">
    <property type="entry name" value="BCCT"/>
    <property type="match status" value="1"/>
</dbReference>
<evidence type="ECO:0000256" key="5">
    <source>
        <dbReference type="ARBA" id="ARBA00022692"/>
    </source>
</evidence>
<evidence type="ECO:0000256" key="3">
    <source>
        <dbReference type="ARBA" id="ARBA00022448"/>
    </source>
</evidence>
<feature type="transmembrane region" description="Helical" evidence="8">
    <location>
        <begin position="440"/>
        <end position="459"/>
    </location>
</feature>
<dbReference type="KEGG" id="scia:HUG15_04750"/>
<keyword evidence="7 8" id="KW-0472">Membrane</keyword>
<comment type="similarity">
    <text evidence="2">Belongs to the BCCT transporter (TC 2.A.15) family.</text>
</comment>
<feature type="transmembrane region" description="Helical" evidence="8">
    <location>
        <begin position="186"/>
        <end position="215"/>
    </location>
</feature>
<feature type="transmembrane region" description="Helical" evidence="8">
    <location>
        <begin position="86"/>
        <end position="106"/>
    </location>
</feature>
<dbReference type="EMBL" id="CP054705">
    <property type="protein sequence ID" value="QQK74978.1"/>
    <property type="molecule type" value="Genomic_DNA"/>
</dbReference>
<evidence type="ECO:0000313" key="10">
    <source>
        <dbReference type="Proteomes" id="UP000595823"/>
    </source>
</evidence>
<dbReference type="PANTHER" id="PTHR30047:SF7">
    <property type="entry name" value="HIGH-AFFINITY CHOLINE TRANSPORT PROTEIN"/>
    <property type="match status" value="1"/>
</dbReference>
<keyword evidence="6 8" id="KW-1133">Transmembrane helix</keyword>
<reference evidence="9 10" key="1">
    <citation type="submission" date="2020-06" db="EMBL/GenBank/DDBJ databases">
        <title>Genomic analysis of Salicibibacter sp. NKC5-3.</title>
        <authorList>
            <person name="Oh Y.J."/>
        </authorList>
    </citation>
    <scope>NUCLEOTIDE SEQUENCE [LARGE SCALE GENOMIC DNA]</scope>
    <source>
        <strain evidence="9 10">NKC5-3</strain>
    </source>
</reference>
<keyword evidence="3" id="KW-0813">Transport</keyword>